<keyword evidence="3" id="KW-1185">Reference proteome</keyword>
<evidence type="ECO:0000313" key="2">
    <source>
        <dbReference type="EMBL" id="KRM55853.1"/>
    </source>
</evidence>
<dbReference type="AlphaFoldDB" id="A0A0R1ZLJ6"/>
<gene>
    <name evidence="2" type="ORF">FC18_GL000903</name>
</gene>
<protein>
    <recommendedName>
        <fullName evidence="1">HTH cro/C1-type domain-containing protein</fullName>
    </recommendedName>
</protein>
<dbReference type="Proteomes" id="UP000051679">
    <property type="component" value="Unassembled WGS sequence"/>
</dbReference>
<evidence type="ECO:0000313" key="3">
    <source>
        <dbReference type="Proteomes" id="UP000051679"/>
    </source>
</evidence>
<dbReference type="CDD" id="cd00093">
    <property type="entry name" value="HTH_XRE"/>
    <property type="match status" value="1"/>
</dbReference>
<dbReference type="Gene3D" id="1.10.260.40">
    <property type="entry name" value="lambda repressor-like DNA-binding domains"/>
    <property type="match status" value="1"/>
</dbReference>
<name>A0A0R1ZLJ6_9LACO</name>
<feature type="domain" description="HTH cro/C1-type" evidence="1">
    <location>
        <begin position="22"/>
        <end position="57"/>
    </location>
</feature>
<dbReference type="EMBL" id="AYYO01000011">
    <property type="protein sequence ID" value="KRM55853.1"/>
    <property type="molecule type" value="Genomic_DNA"/>
</dbReference>
<accession>A0A0R1ZLJ6</accession>
<evidence type="ECO:0000259" key="1">
    <source>
        <dbReference type="PROSITE" id="PS50943"/>
    </source>
</evidence>
<reference evidence="2 3" key="1">
    <citation type="journal article" date="2015" name="Genome Announc.">
        <title>Expanding the biotechnology potential of lactobacilli through comparative genomics of 213 strains and associated genera.</title>
        <authorList>
            <person name="Sun Z."/>
            <person name="Harris H.M."/>
            <person name="McCann A."/>
            <person name="Guo C."/>
            <person name="Argimon S."/>
            <person name="Zhang W."/>
            <person name="Yang X."/>
            <person name="Jeffery I.B."/>
            <person name="Cooney J.C."/>
            <person name="Kagawa T.F."/>
            <person name="Liu W."/>
            <person name="Song Y."/>
            <person name="Salvetti E."/>
            <person name="Wrobel A."/>
            <person name="Rasinkangas P."/>
            <person name="Parkhill J."/>
            <person name="Rea M.C."/>
            <person name="O'Sullivan O."/>
            <person name="Ritari J."/>
            <person name="Douillard F.P."/>
            <person name="Paul Ross R."/>
            <person name="Yang R."/>
            <person name="Briner A.E."/>
            <person name="Felis G.E."/>
            <person name="de Vos W.M."/>
            <person name="Barrangou R."/>
            <person name="Klaenhammer T.R."/>
            <person name="Caufield P.W."/>
            <person name="Cui Y."/>
            <person name="Zhang H."/>
            <person name="O'Toole P.W."/>
        </authorList>
    </citation>
    <scope>NUCLEOTIDE SEQUENCE [LARGE SCALE GENOMIC DNA]</scope>
    <source>
        <strain evidence="2 3">DSM 20505</strain>
    </source>
</reference>
<comment type="caution">
    <text evidence="2">The sequence shown here is derived from an EMBL/GenBank/DDBJ whole genome shotgun (WGS) entry which is preliminary data.</text>
</comment>
<dbReference type="GO" id="GO:0003677">
    <property type="term" value="F:DNA binding"/>
    <property type="evidence" value="ECO:0007669"/>
    <property type="project" value="InterPro"/>
</dbReference>
<dbReference type="PATRIC" id="fig|1291052.5.peg.919"/>
<dbReference type="InterPro" id="IPR001387">
    <property type="entry name" value="Cro/C1-type_HTH"/>
</dbReference>
<dbReference type="SUPFAM" id="SSF47413">
    <property type="entry name" value="lambda repressor-like DNA-binding domains"/>
    <property type="match status" value="1"/>
</dbReference>
<dbReference type="PROSITE" id="PS50943">
    <property type="entry name" value="HTH_CROC1"/>
    <property type="match status" value="1"/>
</dbReference>
<proteinExistence type="predicted"/>
<dbReference type="STRING" id="1291052.FC18_GL000903"/>
<organism evidence="2 3">
    <name type="scientific">Lacticaseibacillus sharpeae JCM 1186 = DSM 20505</name>
    <dbReference type="NCBI Taxonomy" id="1291052"/>
    <lineage>
        <taxon>Bacteria</taxon>
        <taxon>Bacillati</taxon>
        <taxon>Bacillota</taxon>
        <taxon>Bacilli</taxon>
        <taxon>Lactobacillales</taxon>
        <taxon>Lactobacillaceae</taxon>
        <taxon>Lacticaseibacillus</taxon>
    </lineage>
</organism>
<dbReference type="Pfam" id="PF01381">
    <property type="entry name" value="HTH_3"/>
    <property type="match status" value="1"/>
</dbReference>
<dbReference type="InterPro" id="IPR010982">
    <property type="entry name" value="Lambda_DNA-bd_dom_sf"/>
</dbReference>
<sequence>MGYFIKRVRTARGIALNEVDFDLSVSTLSRIENGLVETTSSRLGPLTQALGITFDDLTLNHVISVEHPDAWVGLADTHWDEATTRRLLKELQAMRQPETVNGFLDIAELVAARLLTIHDGLSAEFTKSELQVLNQYFMQLSEFTRIEGFIFQAIVEHVPSRLSAAWLAKSVAVIMAKWQAVPKIQIQQMASRLNRVGEHAILEREWVTADRVIEQAAQMSALLPENVTLQYNLVTVKKMRAMLAKPSAQTRAEFAKVIKTTRLLFSEATYQYLQDYTIQQGWMTAADFAPAPD</sequence>